<keyword evidence="2" id="KW-1133">Transmembrane helix</keyword>
<keyword evidence="2" id="KW-0472">Membrane</keyword>
<accession>A0ABN3EU58</accession>
<keyword evidence="2" id="KW-0812">Transmembrane</keyword>
<feature type="domain" description="NTF2-like N-terminal transpeptidase" evidence="4">
    <location>
        <begin position="58"/>
        <end position="177"/>
    </location>
</feature>
<dbReference type="PANTHER" id="PTHR30627">
    <property type="entry name" value="PEPTIDOGLYCAN D,D-TRANSPEPTIDASE"/>
    <property type="match status" value="1"/>
</dbReference>
<name>A0ABN3EU58_9ACTN</name>
<dbReference type="InterPro" id="IPR001460">
    <property type="entry name" value="PCN-bd_Tpept"/>
</dbReference>
<dbReference type="Gene3D" id="3.40.710.10">
    <property type="entry name" value="DD-peptidase/beta-lactamase superfamily"/>
    <property type="match status" value="1"/>
</dbReference>
<feature type="transmembrane region" description="Helical" evidence="2">
    <location>
        <begin position="7"/>
        <end position="25"/>
    </location>
</feature>
<dbReference type="Pfam" id="PF00905">
    <property type="entry name" value="Transpeptidase"/>
    <property type="match status" value="1"/>
</dbReference>
<protein>
    <submittedName>
        <fullName evidence="5">Penicillin-binding transpeptidase domain-containing protein</fullName>
    </submittedName>
</protein>
<evidence type="ECO:0000259" key="3">
    <source>
        <dbReference type="Pfam" id="PF00905"/>
    </source>
</evidence>
<dbReference type="InterPro" id="IPR050515">
    <property type="entry name" value="Beta-lactam/transpept"/>
</dbReference>
<evidence type="ECO:0000256" key="2">
    <source>
        <dbReference type="SAM" id="Phobius"/>
    </source>
</evidence>
<feature type="domain" description="Penicillin-binding protein transpeptidase" evidence="3">
    <location>
        <begin position="284"/>
        <end position="553"/>
    </location>
</feature>
<evidence type="ECO:0000259" key="4">
    <source>
        <dbReference type="Pfam" id="PF05223"/>
    </source>
</evidence>
<dbReference type="EMBL" id="BAAATR010000041">
    <property type="protein sequence ID" value="GAA2270634.1"/>
    <property type="molecule type" value="Genomic_DNA"/>
</dbReference>
<dbReference type="InterPro" id="IPR012338">
    <property type="entry name" value="Beta-lactam/transpept-like"/>
</dbReference>
<evidence type="ECO:0000313" key="5">
    <source>
        <dbReference type="EMBL" id="GAA2270634.1"/>
    </source>
</evidence>
<comment type="caution">
    <text evidence="5">The sequence shown here is derived from an EMBL/GenBank/DDBJ whole genome shotgun (WGS) entry which is preliminary data.</text>
</comment>
<evidence type="ECO:0000256" key="1">
    <source>
        <dbReference type="SAM" id="MobiDB-lite"/>
    </source>
</evidence>
<dbReference type="Pfam" id="PF05223">
    <property type="entry name" value="MecA_N"/>
    <property type="match status" value="1"/>
</dbReference>
<gene>
    <name evidence="5" type="ORF">GCM10010430_65480</name>
</gene>
<reference evidence="5 6" key="1">
    <citation type="journal article" date="2019" name="Int. J. Syst. Evol. Microbiol.">
        <title>The Global Catalogue of Microorganisms (GCM) 10K type strain sequencing project: providing services to taxonomists for standard genome sequencing and annotation.</title>
        <authorList>
            <consortium name="The Broad Institute Genomics Platform"/>
            <consortium name="The Broad Institute Genome Sequencing Center for Infectious Disease"/>
            <person name="Wu L."/>
            <person name="Ma J."/>
        </authorList>
    </citation>
    <scope>NUCLEOTIDE SEQUENCE [LARGE SCALE GENOMIC DNA]</scope>
    <source>
        <strain evidence="5 6">JCM 7356</strain>
    </source>
</reference>
<sequence>MHKGVKIGIGVVCTGMLSVAGYGVYNVADALMDGRTGQSDAQPQVRTVVTKPPSPQQAEDAANAFLAAWAKGDFQAAAALTDQPESATAALAAFREKVRPSSITLAVTGPDPAVGAPSPRPSAPAGQLSLGFKATLHFAGSEAAWSYDSTLGMVRMSDGKSAVHWTPTVIHPQLTAGRSIAVRPLPASSADSLTDRDGQSLAGYPSLQPLLGELGDRVPAGASGTAGSAVMITDDSGEGSSEKLFTVTEPKAGQKSRLTIDGKLQAAAEQAVRDASADGSRPASLVAVEPSSGKILAFANAPASGQNRAFLGAIAPGSTMKVITAAALLESGVPADSAMPCKQNYSVNGFSFKNDDDESGEDWSFSKDFAQSCNTAFIQQGMTTLTGSQLQDTARKFFNIGPTWKTGLKLSPAKVPAPGSATERAAQLIGQGQITMNSLTMASVAATVQNGTFHQPILIPGYDQIPAERKLSASTLKSLRRMMHLTVTSGTARSAMSGIGGDTGAKTGTAQVGGQSSDNSWFTAYRDDLAVAAEVQGGGHGSEAAGPAAAQVLRVGNQD</sequence>
<feature type="region of interest" description="Disordered" evidence="1">
    <location>
        <begin position="493"/>
        <end position="514"/>
    </location>
</feature>
<dbReference type="InterPro" id="IPR007887">
    <property type="entry name" value="MecA_N"/>
</dbReference>
<evidence type="ECO:0000313" key="6">
    <source>
        <dbReference type="Proteomes" id="UP001500305"/>
    </source>
</evidence>
<dbReference type="Proteomes" id="UP001500305">
    <property type="component" value="Unassembled WGS sequence"/>
</dbReference>
<dbReference type="SUPFAM" id="SSF56601">
    <property type="entry name" value="beta-lactamase/transpeptidase-like"/>
    <property type="match status" value="1"/>
</dbReference>
<keyword evidence="6" id="KW-1185">Reference proteome</keyword>
<organism evidence="5 6">
    <name type="scientific">Kitasatospora cystarginea</name>
    <dbReference type="NCBI Taxonomy" id="58350"/>
    <lineage>
        <taxon>Bacteria</taxon>
        <taxon>Bacillati</taxon>
        <taxon>Actinomycetota</taxon>
        <taxon>Actinomycetes</taxon>
        <taxon>Kitasatosporales</taxon>
        <taxon>Streptomycetaceae</taxon>
        <taxon>Kitasatospora</taxon>
    </lineage>
</organism>
<proteinExistence type="predicted"/>
<dbReference type="PANTHER" id="PTHR30627:SF24">
    <property type="entry name" value="PENICILLIN-BINDING PROTEIN 4B"/>
    <property type="match status" value="1"/>
</dbReference>